<evidence type="ECO:0000313" key="10">
    <source>
        <dbReference type="EMBL" id="GAA2041527.1"/>
    </source>
</evidence>
<dbReference type="RefSeq" id="WP_343958700.1">
    <property type="nucleotide sequence ID" value="NZ_BAAAMN010000048.1"/>
</dbReference>
<evidence type="ECO:0000256" key="7">
    <source>
        <dbReference type="ARBA" id="ARBA00022840"/>
    </source>
</evidence>
<dbReference type="EC" id="2.7.6.3" evidence="3"/>
<dbReference type="PROSITE" id="PS00794">
    <property type="entry name" value="HPPK"/>
    <property type="match status" value="1"/>
</dbReference>
<dbReference type="PANTHER" id="PTHR43071">
    <property type="entry name" value="2-AMINO-4-HYDROXY-6-HYDROXYMETHYLDIHYDROPTERIDINE PYROPHOSPHOKINASE"/>
    <property type="match status" value="1"/>
</dbReference>
<keyword evidence="4" id="KW-0808">Transferase</keyword>
<dbReference type="EMBL" id="BAAAMN010000048">
    <property type="protein sequence ID" value="GAA2041527.1"/>
    <property type="molecule type" value="Genomic_DNA"/>
</dbReference>
<evidence type="ECO:0000256" key="8">
    <source>
        <dbReference type="ARBA" id="ARBA00022909"/>
    </source>
</evidence>
<feature type="domain" description="7,8-dihydro-6-hydroxymethylpterin-pyrophosphokinase" evidence="9">
    <location>
        <begin position="102"/>
        <end position="113"/>
    </location>
</feature>
<evidence type="ECO:0000313" key="11">
    <source>
        <dbReference type="Proteomes" id="UP001501461"/>
    </source>
</evidence>
<dbReference type="Gene3D" id="3.30.70.560">
    <property type="entry name" value="7,8-Dihydro-6-hydroxymethylpterin-pyrophosphokinase HPPK"/>
    <property type="match status" value="1"/>
</dbReference>
<dbReference type="NCBIfam" id="TIGR01498">
    <property type="entry name" value="folK"/>
    <property type="match status" value="1"/>
</dbReference>
<keyword evidence="8" id="KW-0289">Folate biosynthesis</keyword>
<gene>
    <name evidence="10" type="ORF">GCM10009720_22570</name>
</gene>
<comment type="pathway">
    <text evidence="2">Cofactor biosynthesis; tetrahydrofolate biosynthesis; 2-amino-4-hydroxy-6-hydroxymethyl-7,8-dihydropteridine diphosphate from 7,8-dihydroneopterin triphosphate: step 4/4.</text>
</comment>
<comment type="catalytic activity">
    <reaction evidence="1">
        <text>6-hydroxymethyl-7,8-dihydropterin + ATP = (7,8-dihydropterin-6-yl)methyl diphosphate + AMP + H(+)</text>
        <dbReference type="Rhea" id="RHEA:11412"/>
        <dbReference type="ChEBI" id="CHEBI:15378"/>
        <dbReference type="ChEBI" id="CHEBI:30616"/>
        <dbReference type="ChEBI" id="CHEBI:44841"/>
        <dbReference type="ChEBI" id="CHEBI:72950"/>
        <dbReference type="ChEBI" id="CHEBI:456215"/>
        <dbReference type="EC" id="2.7.6.3"/>
    </reaction>
</comment>
<dbReference type="Pfam" id="PF01288">
    <property type="entry name" value="HPPK"/>
    <property type="match status" value="1"/>
</dbReference>
<organism evidence="10 11">
    <name type="scientific">Yaniella flava</name>
    <dbReference type="NCBI Taxonomy" id="287930"/>
    <lineage>
        <taxon>Bacteria</taxon>
        <taxon>Bacillati</taxon>
        <taxon>Actinomycetota</taxon>
        <taxon>Actinomycetes</taxon>
        <taxon>Micrococcales</taxon>
        <taxon>Micrococcaceae</taxon>
        <taxon>Yaniella</taxon>
    </lineage>
</organism>
<evidence type="ECO:0000256" key="6">
    <source>
        <dbReference type="ARBA" id="ARBA00022777"/>
    </source>
</evidence>
<sequence>MSALDPQLVTAPQTPAVAVVALGSNLGDSQTILDDAVQAFRDHEAISVTTTSPLAKTAPVGGPEQPDFLNQVLVVETTLAPYALLQFGHELEHAAARIRDVRWGPRTLDVDLVTYDNVTSKHPVLTLPHPRAHERAFVLVPWSWADPHATLTGQSVAHLASQAADADTVHKYQDDS</sequence>
<keyword evidence="7" id="KW-0067">ATP-binding</keyword>
<protein>
    <recommendedName>
        <fullName evidence="3">2-amino-4-hydroxy-6-hydroxymethyldihydropteridine diphosphokinase</fullName>
        <ecNumber evidence="3">2.7.6.3</ecNumber>
    </recommendedName>
</protein>
<dbReference type="InterPro" id="IPR035907">
    <property type="entry name" value="Hppk_sf"/>
</dbReference>
<dbReference type="Proteomes" id="UP001501461">
    <property type="component" value="Unassembled WGS sequence"/>
</dbReference>
<evidence type="ECO:0000259" key="9">
    <source>
        <dbReference type="PROSITE" id="PS00794"/>
    </source>
</evidence>
<evidence type="ECO:0000256" key="4">
    <source>
        <dbReference type="ARBA" id="ARBA00022679"/>
    </source>
</evidence>
<dbReference type="SUPFAM" id="SSF55083">
    <property type="entry name" value="6-hydroxymethyl-7,8-dihydropterin pyrophosphokinase, HPPK"/>
    <property type="match status" value="1"/>
</dbReference>
<evidence type="ECO:0000256" key="2">
    <source>
        <dbReference type="ARBA" id="ARBA00005051"/>
    </source>
</evidence>
<keyword evidence="6" id="KW-0418">Kinase</keyword>
<proteinExistence type="predicted"/>
<accession>A0ABN2USL8</accession>
<dbReference type="CDD" id="cd00483">
    <property type="entry name" value="HPPK"/>
    <property type="match status" value="1"/>
</dbReference>
<reference evidence="11" key="1">
    <citation type="journal article" date="2019" name="Int. J. Syst. Evol. Microbiol.">
        <title>The Global Catalogue of Microorganisms (GCM) 10K type strain sequencing project: providing services to taxonomists for standard genome sequencing and annotation.</title>
        <authorList>
            <consortium name="The Broad Institute Genomics Platform"/>
            <consortium name="The Broad Institute Genome Sequencing Center for Infectious Disease"/>
            <person name="Wu L."/>
            <person name="Ma J."/>
        </authorList>
    </citation>
    <scope>NUCLEOTIDE SEQUENCE [LARGE SCALE GENOMIC DNA]</scope>
    <source>
        <strain evidence="11">JCM 13595</strain>
    </source>
</reference>
<evidence type="ECO:0000256" key="3">
    <source>
        <dbReference type="ARBA" id="ARBA00013253"/>
    </source>
</evidence>
<dbReference type="PANTHER" id="PTHR43071:SF1">
    <property type="entry name" value="2-AMINO-4-HYDROXY-6-HYDROXYMETHYLDIHYDROPTERIDINE PYROPHOSPHOKINASE"/>
    <property type="match status" value="1"/>
</dbReference>
<dbReference type="InterPro" id="IPR000550">
    <property type="entry name" value="Hppk"/>
</dbReference>
<keyword evidence="11" id="KW-1185">Reference proteome</keyword>
<evidence type="ECO:0000256" key="5">
    <source>
        <dbReference type="ARBA" id="ARBA00022741"/>
    </source>
</evidence>
<name>A0ABN2USL8_9MICC</name>
<keyword evidence="5" id="KW-0547">Nucleotide-binding</keyword>
<evidence type="ECO:0000256" key="1">
    <source>
        <dbReference type="ARBA" id="ARBA00000198"/>
    </source>
</evidence>
<comment type="caution">
    <text evidence="10">The sequence shown here is derived from an EMBL/GenBank/DDBJ whole genome shotgun (WGS) entry which is preliminary data.</text>
</comment>